<dbReference type="AlphaFoldDB" id="A0A077F959"/>
<protein>
    <submittedName>
        <fullName evidence="1">Uncharacterized protein</fullName>
    </submittedName>
</protein>
<accession>A0A077F959</accession>
<sequence length="353" mass="38771">MAAQYGLRTRDASGLVTIDTSITPIRSLKMMTVTGNGSFDQYIAVPEIQAQSFVVVDTLEDRGEYTFSPQAWYSTGQLQLRQPQNLTWQVMILSQGGEPFSAPGSYGIRTSNNNVRTQIDAVNKVLTVHYNGAFQLGVYWRPGMQAQLIQWADVTFPSPITTHERPLIFLNADDYMMVGNFYVKGRPGNWTGFRLKQWSSKSAHGSAADSYMNIRWYCASYQAPSTPAGQYGASVRDAAGNRTFVTTANLALLNSQPAANAFVSTGNPITGTGYYAPSQQMVWTGSYDDYVLANALFSCTNIIQTTQPIRANFGGFLPGNRSILQMYCDNGSGINPLTANGRTLFASRPMKPL</sequence>
<dbReference type="KEGG" id="palk:PSAKL28_17200"/>
<proteinExistence type="predicted"/>
<dbReference type="RefSeq" id="WP_038609073.1">
    <property type="nucleotide sequence ID" value="NZ_CP009048.1"/>
</dbReference>
<dbReference type="Proteomes" id="UP000028931">
    <property type="component" value="Chromosome"/>
</dbReference>
<name>A0A077F959_9PSED</name>
<gene>
    <name evidence="1" type="ORF">PSAKL28_17200</name>
</gene>
<evidence type="ECO:0000313" key="1">
    <source>
        <dbReference type="EMBL" id="AIL60945.1"/>
    </source>
</evidence>
<dbReference type="EMBL" id="CP009048">
    <property type="protein sequence ID" value="AIL60945.1"/>
    <property type="molecule type" value="Genomic_DNA"/>
</dbReference>
<dbReference type="OrthoDB" id="7007207at2"/>
<organism evidence="1 2">
    <name type="scientific">Pseudomonas alkylphenolica</name>
    <dbReference type="NCBI Taxonomy" id="237609"/>
    <lineage>
        <taxon>Bacteria</taxon>
        <taxon>Pseudomonadati</taxon>
        <taxon>Pseudomonadota</taxon>
        <taxon>Gammaproteobacteria</taxon>
        <taxon>Pseudomonadales</taxon>
        <taxon>Pseudomonadaceae</taxon>
        <taxon>Pseudomonas</taxon>
    </lineage>
</organism>
<evidence type="ECO:0000313" key="2">
    <source>
        <dbReference type="Proteomes" id="UP000028931"/>
    </source>
</evidence>
<dbReference type="HOGENOM" id="CLU_789561_0_0_6"/>
<reference evidence="1 2" key="1">
    <citation type="submission" date="2014-07" db="EMBL/GenBank/DDBJ databases">
        <authorList>
            <person name="Lee K."/>
            <person name="Lim J.Y."/>
            <person name="Hwang I."/>
        </authorList>
    </citation>
    <scope>NUCLEOTIDE SEQUENCE [LARGE SCALE GENOMIC DNA]</scope>
    <source>
        <strain evidence="1 2">KL28</strain>
    </source>
</reference>